<evidence type="ECO:0000313" key="2">
    <source>
        <dbReference type="EMBL" id="CAF2058957.1"/>
    </source>
</evidence>
<keyword evidence="1" id="KW-0472">Membrane</keyword>
<accession>A0A816QD48</accession>
<name>A0A816QD48_BRANA</name>
<dbReference type="PANTHER" id="PTHR47274">
    <property type="entry name" value="BTB/POZ DOMAIN CONTAINING PROTEIN, EXPRESSED-RELATED"/>
    <property type="match status" value="1"/>
</dbReference>
<feature type="transmembrane region" description="Helical" evidence="1">
    <location>
        <begin position="94"/>
        <end position="114"/>
    </location>
</feature>
<dbReference type="InterPro" id="IPR044784">
    <property type="entry name" value="At1g01640-like"/>
</dbReference>
<keyword evidence="1" id="KW-1133">Transmembrane helix</keyword>
<dbReference type="Gene3D" id="3.30.590.20">
    <property type="match status" value="1"/>
</dbReference>
<organism evidence="2">
    <name type="scientific">Brassica napus</name>
    <name type="common">Rape</name>
    <dbReference type="NCBI Taxonomy" id="3708"/>
    <lineage>
        <taxon>Eukaryota</taxon>
        <taxon>Viridiplantae</taxon>
        <taxon>Streptophyta</taxon>
        <taxon>Embryophyta</taxon>
        <taxon>Tracheophyta</taxon>
        <taxon>Spermatophyta</taxon>
        <taxon>Magnoliopsida</taxon>
        <taxon>eudicotyledons</taxon>
        <taxon>Gunneridae</taxon>
        <taxon>Pentapetalae</taxon>
        <taxon>rosids</taxon>
        <taxon>malvids</taxon>
        <taxon>Brassicales</taxon>
        <taxon>Brassicaceae</taxon>
        <taxon>Brassiceae</taxon>
        <taxon>Brassica</taxon>
    </lineage>
</organism>
<proteinExistence type="predicted"/>
<protein>
    <submittedName>
        <fullName evidence="2">(rape) hypothetical protein</fullName>
    </submittedName>
</protein>
<evidence type="ECO:0000256" key="1">
    <source>
        <dbReference type="SAM" id="Phobius"/>
    </source>
</evidence>
<dbReference type="Proteomes" id="UP001295469">
    <property type="component" value="Chromosome C06"/>
</dbReference>
<dbReference type="AlphaFoldDB" id="A0A816QD48"/>
<dbReference type="EMBL" id="HG994370">
    <property type="protein sequence ID" value="CAF2058957.1"/>
    <property type="molecule type" value="Genomic_DNA"/>
</dbReference>
<dbReference type="PANTHER" id="PTHR47274:SF1">
    <property type="entry name" value="BTB_POZ DOMAIN CONTAINING PROTEIN, EXPRESSED"/>
    <property type="match status" value="1"/>
</dbReference>
<dbReference type="SMR" id="A0A816QD48"/>
<sequence>MDCSICTTKPSILRPPRNTICGSCYEGARTTIALLKKLEGSKEDHEKLTVKSAVNNGSSLSSSPLFSRESQPFEKVIKWMENMKETEDKQKKRIVFVSSFVLGFKEGFMLIFFYTPAMMDLRSMHIELCWLQNLFKNILDSDKYKTAPEYAITLQELNSEELQALFVLDVLDVSDLGSSKRLKEAAIGFVVQNMDDIIVLDNDPIEESVVATESLTREDLIAYFASGCKPKQKWRIGTEHEKFGFERKCIKEQRSLWNNHFSADILLHQDSTSIKVKHLKHDKETMDAKNKLTCEEPEEIPSPKLTDWLKSSTTPWRSPIPPGFMMMMMPSTPLAWRFGSAEFTLKEDLF</sequence>
<reference evidence="2" key="1">
    <citation type="submission" date="2021-01" db="EMBL/GenBank/DDBJ databases">
        <authorList>
            <consortium name="Genoscope - CEA"/>
            <person name="William W."/>
        </authorList>
    </citation>
    <scope>NUCLEOTIDE SEQUENCE</scope>
</reference>
<keyword evidence="1" id="KW-0812">Transmembrane</keyword>
<gene>
    <name evidence="2" type="ORF">DARMORV10_C06P23400.1</name>
</gene>